<dbReference type="EMBL" id="CAJNDS010000422">
    <property type="protein sequence ID" value="CAE7204381.1"/>
    <property type="molecule type" value="Genomic_DNA"/>
</dbReference>
<sequence length="326" mass="36669">MRRVLQIRAPGDCIVSSVADDETPCREEERRIGAQVMVFAGSGARSPRSPRFRQRVIHWRDFPEQNMLTIAELPMDEQTRSSKSTSVAVLELLRGSQPAETQLMRVTMGLFVQQVGSWAGASLRSLCDAKRKLFQSTLGSIGGEALVTLQKADRDLYCVLSLRTCPGGWPLLPGNIGDTRDVKLPPCKAPEAFRFWHRWTGEFSFASYLQGFLEGLGVSDTQVFSTMNGKPLAFFQAAVIRSHWRLLADWFDHAWQCQTLAYQQDSDFSLRHTPKICDHKTARFAVVEDPEASIEDEKSPVSVRRTFIHVDDDPLCPAQHARSKSK</sequence>
<evidence type="ECO:0000313" key="2">
    <source>
        <dbReference type="Proteomes" id="UP000604046"/>
    </source>
</evidence>
<reference evidence="1" key="1">
    <citation type="submission" date="2021-02" db="EMBL/GenBank/DDBJ databases">
        <authorList>
            <person name="Dougan E. K."/>
            <person name="Rhodes N."/>
            <person name="Thang M."/>
            <person name="Chan C."/>
        </authorList>
    </citation>
    <scope>NUCLEOTIDE SEQUENCE</scope>
</reference>
<dbReference type="Proteomes" id="UP000604046">
    <property type="component" value="Unassembled WGS sequence"/>
</dbReference>
<accession>A0A812JAP0</accession>
<name>A0A812JAP0_9DINO</name>
<protein>
    <submittedName>
        <fullName evidence="1">Lon2 protein</fullName>
    </submittedName>
</protein>
<keyword evidence="2" id="KW-1185">Reference proteome</keyword>
<comment type="caution">
    <text evidence="1">The sequence shown here is derived from an EMBL/GenBank/DDBJ whole genome shotgun (WGS) entry which is preliminary data.</text>
</comment>
<proteinExistence type="predicted"/>
<evidence type="ECO:0000313" key="1">
    <source>
        <dbReference type="EMBL" id="CAE7204381.1"/>
    </source>
</evidence>
<organism evidence="1 2">
    <name type="scientific">Symbiodinium natans</name>
    <dbReference type="NCBI Taxonomy" id="878477"/>
    <lineage>
        <taxon>Eukaryota</taxon>
        <taxon>Sar</taxon>
        <taxon>Alveolata</taxon>
        <taxon>Dinophyceae</taxon>
        <taxon>Suessiales</taxon>
        <taxon>Symbiodiniaceae</taxon>
        <taxon>Symbiodinium</taxon>
    </lineage>
</organism>
<dbReference type="AlphaFoldDB" id="A0A812JAP0"/>
<gene>
    <name evidence="1" type="primary">lon2</name>
    <name evidence="1" type="ORF">SNAT2548_LOCUS6355</name>
</gene>